<keyword evidence="8" id="KW-0028">Amino-acid biosynthesis</keyword>
<gene>
    <name evidence="12" type="primary">leuD</name>
    <name evidence="12" type="ORF">JYU29_10905</name>
</gene>
<keyword evidence="9 12" id="KW-0456">Lyase</keyword>
<dbReference type="RefSeq" id="WP_213984816.1">
    <property type="nucleotide sequence ID" value="NZ_JAFMNX010000002.1"/>
</dbReference>
<comment type="subunit">
    <text evidence="5">Heterodimer of LeuC and LeuD.</text>
</comment>
<keyword evidence="13" id="KW-1185">Reference proteome</keyword>
<comment type="pathway">
    <text evidence="3">Amino-acid biosynthesis; L-leucine biosynthesis; L-leucine from 3-methyl-2-oxobutanoate: step 2/4.</text>
</comment>
<dbReference type="CDD" id="cd01577">
    <property type="entry name" value="IPMI_Swivel"/>
    <property type="match status" value="1"/>
</dbReference>
<feature type="domain" description="Aconitase A/isopropylmalate dehydratase small subunit swivel" evidence="11">
    <location>
        <begin position="11"/>
        <end position="123"/>
    </location>
</feature>
<organism evidence="12 13">
    <name type="scientific">Tianweitania aestuarii</name>
    <dbReference type="NCBI Taxonomy" id="2814886"/>
    <lineage>
        <taxon>Bacteria</taxon>
        <taxon>Pseudomonadati</taxon>
        <taxon>Pseudomonadota</taxon>
        <taxon>Alphaproteobacteria</taxon>
        <taxon>Hyphomicrobiales</taxon>
        <taxon>Phyllobacteriaceae</taxon>
        <taxon>Tianweitania</taxon>
    </lineage>
</organism>
<dbReference type="InterPro" id="IPR033940">
    <property type="entry name" value="IPMI_Swivel"/>
</dbReference>
<proteinExistence type="inferred from homology"/>
<evidence type="ECO:0000313" key="12">
    <source>
        <dbReference type="EMBL" id="MBS9721195.1"/>
    </source>
</evidence>
<evidence type="ECO:0000313" key="13">
    <source>
        <dbReference type="Proteomes" id="UP001297272"/>
    </source>
</evidence>
<evidence type="ECO:0000256" key="2">
    <source>
        <dbReference type="ARBA" id="ARBA00002695"/>
    </source>
</evidence>
<evidence type="ECO:0000259" key="11">
    <source>
        <dbReference type="Pfam" id="PF00694"/>
    </source>
</evidence>
<dbReference type="GO" id="GO:0003861">
    <property type="term" value="F:3-isopropylmalate dehydratase activity"/>
    <property type="evidence" value="ECO:0007669"/>
    <property type="project" value="UniProtKB-EC"/>
</dbReference>
<dbReference type="SUPFAM" id="SSF52016">
    <property type="entry name" value="LeuD/IlvD-like"/>
    <property type="match status" value="1"/>
</dbReference>
<sequence>MSEPLIHVTSQAISLPDPNVDTDIIFPARFLLKIDRDGMAECLFHDRRFDAAGVEQPAFPFNRDDRQAAKFLVAGPGFGCGSSREQAVWALTDWGIRVVIAPDFGDIFSGNAAKNGLLLIRMEASRVAELAVKAERGAMFSVDIPGRSFTVDHEEICRLDLGEETAEAFIEGWEEIDVILNREREHVAAFEAEHRARQPWLFQASEG</sequence>
<dbReference type="NCBIfam" id="TIGR00171">
    <property type="entry name" value="leuD"/>
    <property type="match status" value="1"/>
</dbReference>
<evidence type="ECO:0000256" key="3">
    <source>
        <dbReference type="ARBA" id="ARBA00004729"/>
    </source>
</evidence>
<dbReference type="Pfam" id="PF00694">
    <property type="entry name" value="Aconitase_C"/>
    <property type="match status" value="1"/>
</dbReference>
<dbReference type="InterPro" id="IPR004431">
    <property type="entry name" value="3-IsopropMal_deHydase_ssu"/>
</dbReference>
<comment type="catalytic activity">
    <reaction evidence="1">
        <text>(2R,3S)-3-isopropylmalate = (2S)-2-isopropylmalate</text>
        <dbReference type="Rhea" id="RHEA:32287"/>
        <dbReference type="ChEBI" id="CHEBI:1178"/>
        <dbReference type="ChEBI" id="CHEBI:35121"/>
        <dbReference type="EC" id="4.2.1.33"/>
    </reaction>
</comment>
<evidence type="ECO:0000256" key="5">
    <source>
        <dbReference type="ARBA" id="ARBA00011271"/>
    </source>
</evidence>
<protein>
    <recommendedName>
        <fullName evidence="6">3-isopropylmalate dehydratase</fullName>
        <ecNumber evidence="6">4.2.1.33</ecNumber>
    </recommendedName>
</protein>
<dbReference type="PANTHER" id="PTHR43345:SF5">
    <property type="entry name" value="3-ISOPROPYLMALATE DEHYDRATASE SMALL SUBUNIT"/>
    <property type="match status" value="1"/>
</dbReference>
<evidence type="ECO:0000256" key="8">
    <source>
        <dbReference type="ARBA" id="ARBA00022605"/>
    </source>
</evidence>
<comment type="similarity">
    <text evidence="4">Belongs to the LeuD family. LeuD type 1 subfamily.</text>
</comment>
<dbReference type="EMBL" id="JAFMNX010000002">
    <property type="protein sequence ID" value="MBS9721195.1"/>
    <property type="molecule type" value="Genomic_DNA"/>
</dbReference>
<keyword evidence="7" id="KW-0432">Leucine biosynthesis</keyword>
<evidence type="ECO:0000256" key="9">
    <source>
        <dbReference type="ARBA" id="ARBA00023239"/>
    </source>
</evidence>
<evidence type="ECO:0000256" key="1">
    <source>
        <dbReference type="ARBA" id="ARBA00000491"/>
    </source>
</evidence>
<dbReference type="PANTHER" id="PTHR43345">
    <property type="entry name" value="3-ISOPROPYLMALATE DEHYDRATASE SMALL SUBUNIT 2-RELATED-RELATED"/>
    <property type="match status" value="1"/>
</dbReference>
<evidence type="ECO:0000256" key="4">
    <source>
        <dbReference type="ARBA" id="ARBA00009845"/>
    </source>
</evidence>
<dbReference type="InterPro" id="IPR050075">
    <property type="entry name" value="LeuD"/>
</dbReference>
<dbReference type="InterPro" id="IPR000573">
    <property type="entry name" value="AconitaseA/IPMdHydase_ssu_swvl"/>
</dbReference>
<evidence type="ECO:0000256" key="10">
    <source>
        <dbReference type="ARBA" id="ARBA00023304"/>
    </source>
</evidence>
<evidence type="ECO:0000256" key="7">
    <source>
        <dbReference type="ARBA" id="ARBA00022430"/>
    </source>
</evidence>
<keyword evidence="10" id="KW-0100">Branched-chain amino acid biosynthesis</keyword>
<dbReference type="InterPro" id="IPR015928">
    <property type="entry name" value="Aconitase/3IPM_dehydase_swvl"/>
</dbReference>
<name>A0ABS5RVU0_9HYPH</name>
<dbReference type="NCBIfam" id="NF002458">
    <property type="entry name" value="PRK01641.1"/>
    <property type="match status" value="1"/>
</dbReference>
<comment type="caution">
    <text evidence="12">The sequence shown here is derived from an EMBL/GenBank/DDBJ whole genome shotgun (WGS) entry which is preliminary data.</text>
</comment>
<dbReference type="Gene3D" id="3.20.19.10">
    <property type="entry name" value="Aconitase, domain 4"/>
    <property type="match status" value="1"/>
</dbReference>
<accession>A0ABS5RVU0</accession>
<comment type="function">
    <text evidence="2">Catalyzes the isomerization between 2-isopropylmalate and 3-isopropylmalate, via the formation of 2-isopropylmaleate.</text>
</comment>
<dbReference type="Proteomes" id="UP001297272">
    <property type="component" value="Unassembled WGS sequence"/>
</dbReference>
<reference evidence="12 13" key="1">
    <citation type="submission" date="2021-03" db="EMBL/GenBank/DDBJ databases">
        <title>Tianweitania aestuarii sp. nov., isolated from a tidal flat.</title>
        <authorList>
            <person name="Park S."/>
            <person name="Yoon J.-H."/>
        </authorList>
    </citation>
    <scope>NUCLEOTIDE SEQUENCE [LARGE SCALE GENOMIC DNA]</scope>
    <source>
        <strain evidence="12 13">BSSL-BM11</strain>
    </source>
</reference>
<dbReference type="EC" id="4.2.1.33" evidence="6"/>
<evidence type="ECO:0000256" key="6">
    <source>
        <dbReference type="ARBA" id="ARBA00011998"/>
    </source>
</evidence>